<evidence type="ECO:0000313" key="4">
    <source>
        <dbReference type="Proteomes" id="UP001150062"/>
    </source>
</evidence>
<comment type="caution">
    <text evidence="3">The sequence shown here is derived from an EMBL/GenBank/DDBJ whole genome shotgun (WGS) entry which is preliminary data.</text>
</comment>
<dbReference type="Proteomes" id="UP001150062">
    <property type="component" value="Unassembled WGS sequence"/>
</dbReference>
<evidence type="ECO:0000313" key="3">
    <source>
        <dbReference type="EMBL" id="KAJ6238246.1"/>
    </source>
</evidence>
<feature type="compositionally biased region" description="Basic and acidic residues" evidence="1">
    <location>
        <begin position="1"/>
        <end position="26"/>
    </location>
</feature>
<evidence type="ECO:0000256" key="1">
    <source>
        <dbReference type="SAM" id="MobiDB-lite"/>
    </source>
</evidence>
<protein>
    <submittedName>
        <fullName evidence="3">Adp-ribosylation-like factor 6-interacting protein</fullName>
    </submittedName>
</protein>
<keyword evidence="2" id="KW-1133">Transmembrane helix</keyword>
<reference evidence="3" key="1">
    <citation type="submission" date="2022-08" db="EMBL/GenBank/DDBJ databases">
        <title>Novel sulfate-reducing endosymbionts in the free-living metamonad Anaeramoeba.</title>
        <authorList>
            <person name="Jerlstrom-Hultqvist J."/>
            <person name="Cepicka I."/>
            <person name="Gallot-Lavallee L."/>
            <person name="Salas-Leiva D."/>
            <person name="Curtis B.A."/>
            <person name="Zahonova K."/>
            <person name="Pipaliya S."/>
            <person name="Dacks J."/>
            <person name="Roger A.J."/>
        </authorList>
    </citation>
    <scope>NUCLEOTIDE SEQUENCE</scope>
    <source>
        <strain evidence="3">Schooner1</strain>
    </source>
</reference>
<sequence length="285" mass="33976">MEKSTNEKEKDKEREKEQKQNQKQESEQNQEQNQEQKQKQKKIKKTLFEKNQKELTWLSNKIEEKLLSYRNEVNKIQLILFWRRWVLFIITVICTNTVFICFTRWGLSFSRKICVLLIFFFLFKIFSPMKKNKPIDKVSTLIQKGKILFRKKNYNKKRNLQDLRRSKKKILKISQIADTCASIWIDFKLILLIVIKFISKDNFESNIVCALAFVLLALIASFVPFLWIVILLTNTILFVPGIIYNWNKIKINLVIAARLLIDKSLSSKVFIQKKIFKTTNMKKVN</sequence>
<feature type="transmembrane region" description="Helical" evidence="2">
    <location>
        <begin position="85"/>
        <end position="103"/>
    </location>
</feature>
<keyword evidence="2" id="KW-0812">Transmembrane</keyword>
<feature type="transmembrane region" description="Helical" evidence="2">
    <location>
        <begin position="176"/>
        <end position="198"/>
    </location>
</feature>
<feature type="transmembrane region" description="Helical" evidence="2">
    <location>
        <begin position="109"/>
        <end position="127"/>
    </location>
</feature>
<keyword evidence="2" id="KW-0472">Membrane</keyword>
<evidence type="ECO:0000256" key="2">
    <source>
        <dbReference type="SAM" id="Phobius"/>
    </source>
</evidence>
<dbReference type="EMBL" id="JAOAOG010000233">
    <property type="protein sequence ID" value="KAJ6238246.1"/>
    <property type="molecule type" value="Genomic_DNA"/>
</dbReference>
<organism evidence="3 4">
    <name type="scientific">Anaeramoeba flamelloides</name>
    <dbReference type="NCBI Taxonomy" id="1746091"/>
    <lineage>
        <taxon>Eukaryota</taxon>
        <taxon>Metamonada</taxon>
        <taxon>Anaeramoebidae</taxon>
        <taxon>Anaeramoeba</taxon>
    </lineage>
</organism>
<feature type="region of interest" description="Disordered" evidence="1">
    <location>
        <begin position="1"/>
        <end position="40"/>
    </location>
</feature>
<feature type="transmembrane region" description="Helical" evidence="2">
    <location>
        <begin position="210"/>
        <end position="243"/>
    </location>
</feature>
<proteinExistence type="predicted"/>
<keyword evidence="4" id="KW-1185">Reference proteome</keyword>
<accession>A0ABQ8Y0F6</accession>
<name>A0ABQ8Y0F6_9EUKA</name>
<gene>
    <name evidence="3" type="ORF">M0813_26214</name>
</gene>